<sequence length="245" mass="27834">MPGFDGENPDGWIMQAERYFACYDYDEINKIEAAFISFTGHALLWCQYENKKRPIMSWEELKRLVLKHFRDTQSGSLYDQFVSIRQEGSMAEYKKSFIRLLAPLDNVSPDIQLSTFLNGLTPSLRAEVRVHRPRSVDEAMELAQNVEEKLRTAASSRAKFYSSGRTTFSRGYIDNKDVVILIDPGATHNFISLDLVSLLKLPTTATDTYGVTMGNGESTKNEGICKGFMFSFKGWTFMTISCHLS</sequence>
<organism evidence="2 3">
    <name type="scientific">Cannabis sativa</name>
    <name type="common">Hemp</name>
    <name type="synonym">Marijuana</name>
    <dbReference type="NCBI Taxonomy" id="3483"/>
    <lineage>
        <taxon>Eukaryota</taxon>
        <taxon>Viridiplantae</taxon>
        <taxon>Streptophyta</taxon>
        <taxon>Embryophyta</taxon>
        <taxon>Tracheophyta</taxon>
        <taxon>Spermatophyta</taxon>
        <taxon>Magnoliopsida</taxon>
        <taxon>eudicotyledons</taxon>
        <taxon>Gunneridae</taxon>
        <taxon>Pentapetalae</taxon>
        <taxon>rosids</taxon>
        <taxon>fabids</taxon>
        <taxon>Rosales</taxon>
        <taxon>Cannabaceae</taxon>
        <taxon>Cannabis</taxon>
    </lineage>
</organism>
<dbReference type="InterPro" id="IPR005162">
    <property type="entry name" value="Retrotrans_gag_dom"/>
</dbReference>
<protein>
    <recommendedName>
        <fullName evidence="1">Retrotransposon gag domain-containing protein</fullName>
    </recommendedName>
</protein>
<comment type="caution">
    <text evidence="2">The sequence shown here is derived from an EMBL/GenBank/DDBJ whole genome shotgun (WGS) entry which is preliminary data.</text>
</comment>
<dbReference type="EMBL" id="JAATIQ010000104">
    <property type="protein sequence ID" value="KAF4382123.1"/>
    <property type="molecule type" value="Genomic_DNA"/>
</dbReference>
<feature type="domain" description="Retrotransposon gag" evidence="1">
    <location>
        <begin position="34"/>
        <end position="121"/>
    </location>
</feature>
<keyword evidence="3" id="KW-1185">Reference proteome</keyword>
<gene>
    <name evidence="2" type="ORF">G4B88_009413</name>
</gene>
<dbReference type="PANTHER" id="PTHR33223:SF6">
    <property type="entry name" value="CCHC-TYPE DOMAIN-CONTAINING PROTEIN"/>
    <property type="match status" value="1"/>
</dbReference>
<evidence type="ECO:0000313" key="2">
    <source>
        <dbReference type="EMBL" id="KAF4382123.1"/>
    </source>
</evidence>
<reference evidence="2 3" key="1">
    <citation type="journal article" date="2020" name="bioRxiv">
        <title>Sequence and annotation of 42 cannabis genomes reveals extensive copy number variation in cannabinoid synthesis and pathogen resistance genes.</title>
        <authorList>
            <person name="Mckernan K.J."/>
            <person name="Helbert Y."/>
            <person name="Kane L.T."/>
            <person name="Ebling H."/>
            <person name="Zhang L."/>
            <person name="Liu B."/>
            <person name="Eaton Z."/>
            <person name="Mclaughlin S."/>
            <person name="Kingan S."/>
            <person name="Baybayan P."/>
            <person name="Concepcion G."/>
            <person name="Jordan M."/>
            <person name="Riva A."/>
            <person name="Barbazuk W."/>
            <person name="Harkins T."/>
        </authorList>
    </citation>
    <scope>NUCLEOTIDE SEQUENCE [LARGE SCALE GENOMIC DNA]</scope>
    <source>
        <strain evidence="3">cv. Jamaican Lion 4</strain>
        <tissue evidence="2">Leaf</tissue>
    </source>
</reference>
<name>A0A7J6GGU7_CANSA</name>
<dbReference type="CDD" id="cd00303">
    <property type="entry name" value="retropepsin_like"/>
    <property type="match status" value="1"/>
</dbReference>
<dbReference type="Pfam" id="PF03732">
    <property type="entry name" value="Retrotrans_gag"/>
    <property type="match status" value="1"/>
</dbReference>
<dbReference type="AlphaFoldDB" id="A0A7J6GGU7"/>
<dbReference type="PANTHER" id="PTHR33223">
    <property type="entry name" value="CCHC-TYPE DOMAIN-CONTAINING PROTEIN"/>
    <property type="match status" value="1"/>
</dbReference>
<evidence type="ECO:0000259" key="1">
    <source>
        <dbReference type="Pfam" id="PF03732"/>
    </source>
</evidence>
<accession>A0A7J6GGU7</accession>
<dbReference type="Gene3D" id="2.40.70.10">
    <property type="entry name" value="Acid Proteases"/>
    <property type="match status" value="1"/>
</dbReference>
<dbReference type="InterPro" id="IPR021109">
    <property type="entry name" value="Peptidase_aspartic_dom_sf"/>
</dbReference>
<dbReference type="Pfam" id="PF13650">
    <property type="entry name" value="Asp_protease_2"/>
    <property type="match status" value="1"/>
</dbReference>
<evidence type="ECO:0000313" key="3">
    <source>
        <dbReference type="Proteomes" id="UP000583929"/>
    </source>
</evidence>
<dbReference type="Proteomes" id="UP000583929">
    <property type="component" value="Unassembled WGS sequence"/>
</dbReference>
<proteinExistence type="predicted"/>